<evidence type="ECO:0000313" key="2">
    <source>
        <dbReference type="Proteomes" id="UP001143856"/>
    </source>
</evidence>
<proteinExistence type="predicted"/>
<protein>
    <submittedName>
        <fullName evidence="1">Uncharacterized protein</fullName>
    </submittedName>
</protein>
<reference evidence="1" key="1">
    <citation type="submission" date="2022-10" db="EMBL/GenBank/DDBJ databases">
        <title>Genome Sequence of Xylaria curta.</title>
        <authorList>
            <person name="Buettner E."/>
        </authorList>
    </citation>
    <scope>NUCLEOTIDE SEQUENCE</scope>
    <source>
        <strain evidence="1">Babe10</strain>
    </source>
</reference>
<dbReference type="Proteomes" id="UP001143856">
    <property type="component" value="Unassembled WGS sequence"/>
</dbReference>
<dbReference type="EMBL" id="JAPDGR010002315">
    <property type="protein sequence ID" value="KAJ2976474.1"/>
    <property type="molecule type" value="Genomic_DNA"/>
</dbReference>
<name>A0ACC1NC30_9PEZI</name>
<keyword evidence="2" id="KW-1185">Reference proteome</keyword>
<comment type="caution">
    <text evidence="1">The sequence shown here is derived from an EMBL/GenBank/DDBJ whole genome shotgun (WGS) entry which is preliminary data.</text>
</comment>
<sequence length="516" mass="58120">MASRKAKDAKATDNDFQFSNATPLQIWRSDGTEMPSEYSQYERVEEGAKPLIEWQNKLGQALAAELMPGATGLYFLQDFPAHYHLRWYQAAKEDKKKHQAKHYYLFGYPEEPGVNKARKYYRSPNHFLPHLLWLIGESQDNGDCACEFCSGSKPITIVLQQLYNNPPQQEAQTIAPYQASDAAPIIPQPSYPIAHDHGALFRPGEVVWYKNNNSWRVGMILTSSVTLSIIPFGHPLYPTQEVIKEEADIRPFLAFSIPQITNGLQEFKGHALAQIDWQALQERFGTHTDASRREGLAIEATKLAATRVDQCYSTFNPFGEPGQNYDVFGGVFLGAEKICVGEAVRIKLLREQQDQVAEKGMPMVMVVKRILITGESGALMFEGSLWKLQHATLTQQSQTPNQPPLPAALIGEKEFRDNILRERGWRVEWVLINQNMSVNETAIRGRFYETRRLTPILNPAKFQEMLHNRHVDDIQTLLNNRADSNGPPVGRVLNRAQAVAGAVNVLPSLGPDVIEA</sequence>
<accession>A0ACC1NC30</accession>
<evidence type="ECO:0000313" key="1">
    <source>
        <dbReference type="EMBL" id="KAJ2976474.1"/>
    </source>
</evidence>
<gene>
    <name evidence="1" type="ORF">NUW58_g8077</name>
</gene>
<organism evidence="1 2">
    <name type="scientific">Xylaria curta</name>
    <dbReference type="NCBI Taxonomy" id="42375"/>
    <lineage>
        <taxon>Eukaryota</taxon>
        <taxon>Fungi</taxon>
        <taxon>Dikarya</taxon>
        <taxon>Ascomycota</taxon>
        <taxon>Pezizomycotina</taxon>
        <taxon>Sordariomycetes</taxon>
        <taxon>Xylariomycetidae</taxon>
        <taxon>Xylariales</taxon>
        <taxon>Xylariaceae</taxon>
        <taxon>Xylaria</taxon>
    </lineage>
</organism>